<evidence type="ECO:0000256" key="2">
    <source>
        <dbReference type="ARBA" id="ARBA00022723"/>
    </source>
</evidence>
<feature type="transmembrane region" description="Helical" evidence="11">
    <location>
        <begin position="91"/>
        <end position="111"/>
    </location>
</feature>
<dbReference type="SUPFAM" id="SSF88688">
    <property type="entry name" value="Families 57/38 glycoside transferase middle domain"/>
    <property type="match status" value="1"/>
</dbReference>
<dbReference type="SUPFAM" id="SSF88713">
    <property type="entry name" value="Glycoside hydrolase/deacetylase"/>
    <property type="match status" value="1"/>
</dbReference>
<evidence type="ECO:0000256" key="7">
    <source>
        <dbReference type="ARBA" id="ARBA00059516"/>
    </source>
</evidence>
<dbReference type="SUPFAM" id="SSF74650">
    <property type="entry name" value="Galactose mutarotase-like"/>
    <property type="match status" value="1"/>
</dbReference>
<dbReference type="GO" id="GO:0004572">
    <property type="term" value="F:mannosyl-oligosaccharide 1,3-1,6-alpha-mannosidase activity"/>
    <property type="evidence" value="ECO:0007669"/>
    <property type="project" value="UniProtKB-EC"/>
</dbReference>
<keyword evidence="14" id="KW-1185">Reference proteome</keyword>
<keyword evidence="2 9" id="KW-0479">Metal-binding</keyword>
<dbReference type="CDD" id="cd10809">
    <property type="entry name" value="GH38N_AMII_GMII_SfManIII_like"/>
    <property type="match status" value="1"/>
</dbReference>
<comment type="function">
    <text evidence="7">Catalyzes the first committed step in the biosynthesis of complex N-glycans. It controls conversion of high mannose to complex N-glycans; the final hydrolytic step in the N-glycan maturation pathway.</text>
</comment>
<evidence type="ECO:0000259" key="12">
    <source>
        <dbReference type="SMART" id="SM00872"/>
    </source>
</evidence>
<dbReference type="GO" id="GO:0030246">
    <property type="term" value="F:carbohydrate binding"/>
    <property type="evidence" value="ECO:0007669"/>
    <property type="project" value="InterPro"/>
</dbReference>
<keyword evidence="4 9" id="KW-0862">Zinc</keyword>
<dbReference type="InterPro" id="IPR037094">
    <property type="entry name" value="Glyco_hydro_38_cen_sf"/>
</dbReference>
<dbReference type="InterPro" id="IPR050843">
    <property type="entry name" value="Glycosyl_Hydrlase_38"/>
</dbReference>
<evidence type="ECO:0000256" key="1">
    <source>
        <dbReference type="ARBA" id="ARBA00009792"/>
    </source>
</evidence>
<dbReference type="Pfam" id="PF01074">
    <property type="entry name" value="Glyco_hydro_38N"/>
    <property type="match status" value="1"/>
</dbReference>
<dbReference type="Pfam" id="PF09261">
    <property type="entry name" value="Alpha-mann_mid"/>
    <property type="match status" value="1"/>
</dbReference>
<feature type="domain" description="Glycoside hydrolase family 38 central" evidence="12">
    <location>
        <begin position="612"/>
        <end position="693"/>
    </location>
</feature>
<dbReference type="InterPro" id="IPR011682">
    <property type="entry name" value="Glyco_hydro_38_C"/>
</dbReference>
<sequence>MIQHLRTATPPVTALERFTRSSQRRLAFRQPFIRFARQRRKRRVPPATISSPLSLAELPSARRSLRLKRTAGFGIIRPSRFTMLARLPRPFLFFALVSLFLIVSFFLYSSLDSNADTLRHAVRYDQNMAHVKEFERKLSGLEDELKANNKVVEEMRETLKKAERAKAEAKEQHEQIIRDLENRRKASKEVAEDRNVDRKVLPPPVEKPLESAKTPSPLNDTGVCIAHDGMLRPTGDVQMLDVYNVLPFDNPDGGVWKQGWEISYDKEEIKEEKTLEVVVIPHSHCDPGWIKTFEEYYDDQVQHILDNMVLNLQSKPEMKFIYAEMSFFERWWARQNAETRSKVRSLLKEGKFEIATGGWVMTDEANSHYFSIITELLEGHEFIRNNLDEGYKPQNHWSIDPFGLSPTLAHVLKESNLTHMVIQRVHYSVKKHLAKQKQLEFRWRQLWAGESAKTDITTHMFPFYSYDVPHTCGPDPKICCQFDFKRLPGGGTSCPWGVPPLEINSGNVARRAEMLADQYRKKSQLYKANVLLVPLGDDFRYDTQFEWDRQYENYKQLFEYMNKQKEWNINARFGTLHDYFNLLESRLQEAAGKEDLPILSGDFFTYADRDDHYWSGYFTSRPFYKRLDRTLQHYLRSAELLFSFAKNRLSEELREKLFSGLVTARRALSIFQHHDGVTGTAKDPVVLDYGSKMQDALVNCWRLIESATEALLAPSEVNLNYETDRKSAFFVNEKSADSSSLPLKQVIENENELVLFNSLTHELTEVVCLIVSSSDVSVHSADGVAILQQIGPFVEHSSNRLKYSENKFELCFEAIVKPLSLKRFDLKRGASVSKSKVYSSKGIRLDPFERAESLSFLSNDRFEARFDSSTGFLKSILMKDDSEVAINLSFVKYGARGHNPNWRAGGDDLSGAYLFLPDDDAKPLEMGASDYIVVDGPLRKKVFVRTSQEVDLLHTVIIDKHADFVKIMNEVDLTSTINFELAMRLESSVASRDEIYTDLNGIQMIRRKRFEKLPLQAHFYPMPGAAFIEDQGHRLSLFGAQALGVASLKSGWMEVMLDRRLKQDDGRGLFQGVLDNKRTISHFRLLAEPLSVADQKIENPAVGFHSITGHLASLGLHHPLVIMHGRRDGNSKQDAKESPSSFEAVQQGLPCDLHIVTLRTSSSPTDYSSPDHITRPSSMVGLIVHRLATDCRSKLKSKCPLTSNGVVNVSSLFVDRPKALHSSSLTMLYDGPEIADLRLEPMDLKTVKLVF</sequence>
<keyword evidence="3 9" id="KW-0378">Hydrolase</keyword>
<comment type="similarity">
    <text evidence="1 9">Belongs to the glycosyl hydrolase 38 family.</text>
</comment>
<feature type="compositionally biased region" description="Basic and acidic residues" evidence="10">
    <location>
        <begin position="166"/>
        <end position="200"/>
    </location>
</feature>
<evidence type="ECO:0000313" key="14">
    <source>
        <dbReference type="Proteomes" id="UP001175271"/>
    </source>
</evidence>
<dbReference type="Gene3D" id="3.20.110.10">
    <property type="entry name" value="Glycoside hydrolase 38, N terminal domain"/>
    <property type="match status" value="1"/>
</dbReference>
<proteinExistence type="inferred from homology"/>
<dbReference type="Gene3D" id="1.20.1270.50">
    <property type="entry name" value="Glycoside hydrolase family 38, central domain"/>
    <property type="match status" value="1"/>
</dbReference>
<dbReference type="GO" id="GO:0006491">
    <property type="term" value="P:N-glycan processing"/>
    <property type="evidence" value="ECO:0007669"/>
    <property type="project" value="TreeGrafter"/>
</dbReference>
<dbReference type="EMBL" id="JAUCMV010000003">
    <property type="protein sequence ID" value="KAK0411028.1"/>
    <property type="molecule type" value="Genomic_DNA"/>
</dbReference>
<dbReference type="InterPro" id="IPR000602">
    <property type="entry name" value="Glyco_hydro_38_N"/>
</dbReference>
<keyword evidence="6 9" id="KW-0326">Glycosidase</keyword>
<dbReference type="FunFam" id="3.20.110.10:FF:000003">
    <property type="entry name" value="Alpha-mannosidase"/>
    <property type="match status" value="1"/>
</dbReference>
<evidence type="ECO:0000256" key="6">
    <source>
        <dbReference type="ARBA" id="ARBA00023295"/>
    </source>
</evidence>
<keyword evidence="5" id="KW-1015">Disulfide bond</keyword>
<dbReference type="InterPro" id="IPR011013">
    <property type="entry name" value="Gal_mutarotase_sf_dom"/>
</dbReference>
<keyword evidence="11" id="KW-1133">Transmembrane helix</keyword>
<feature type="region of interest" description="Disordered" evidence="10">
    <location>
        <begin position="166"/>
        <end position="216"/>
    </location>
</feature>
<organism evidence="13 14">
    <name type="scientific">Steinernema hermaphroditum</name>
    <dbReference type="NCBI Taxonomy" id="289476"/>
    <lineage>
        <taxon>Eukaryota</taxon>
        <taxon>Metazoa</taxon>
        <taxon>Ecdysozoa</taxon>
        <taxon>Nematoda</taxon>
        <taxon>Chromadorea</taxon>
        <taxon>Rhabditida</taxon>
        <taxon>Tylenchina</taxon>
        <taxon>Panagrolaimomorpha</taxon>
        <taxon>Strongyloidoidea</taxon>
        <taxon>Steinernematidae</taxon>
        <taxon>Steinernema</taxon>
    </lineage>
</organism>
<dbReference type="InterPro" id="IPR013780">
    <property type="entry name" value="Glyco_hydro_b"/>
</dbReference>
<dbReference type="SMART" id="SM00872">
    <property type="entry name" value="Alpha-mann_mid"/>
    <property type="match status" value="1"/>
</dbReference>
<dbReference type="PANTHER" id="PTHR11607:SF3">
    <property type="entry name" value="LYSOSOMAL ALPHA-MANNOSIDASE"/>
    <property type="match status" value="1"/>
</dbReference>
<gene>
    <name evidence="13" type="ORF">QR680_005439</name>
</gene>
<keyword evidence="11" id="KW-0812">Transmembrane</keyword>
<name>A0AA39HU91_9BILA</name>
<dbReference type="Pfam" id="PF07748">
    <property type="entry name" value="Glyco_hydro_38C"/>
    <property type="match status" value="1"/>
</dbReference>
<dbReference type="Gene3D" id="2.60.40.1180">
    <property type="entry name" value="Golgi alpha-mannosidase II"/>
    <property type="match status" value="1"/>
</dbReference>
<dbReference type="EC" id="3.2.1.-" evidence="9"/>
<dbReference type="Proteomes" id="UP001175271">
    <property type="component" value="Unassembled WGS sequence"/>
</dbReference>
<accession>A0AA39HU91</accession>
<dbReference type="GO" id="GO:0006013">
    <property type="term" value="P:mannose metabolic process"/>
    <property type="evidence" value="ECO:0007669"/>
    <property type="project" value="InterPro"/>
</dbReference>
<evidence type="ECO:0000256" key="5">
    <source>
        <dbReference type="ARBA" id="ARBA00023157"/>
    </source>
</evidence>
<dbReference type="PANTHER" id="PTHR11607">
    <property type="entry name" value="ALPHA-MANNOSIDASE"/>
    <property type="match status" value="1"/>
</dbReference>
<comment type="catalytic activity">
    <reaction evidence="8">
        <text>N(4)-{beta-D-GlcNAc-(1-&gt;2)-alpha-D-Man-(1-&gt;3)-[alpha-D-Man-(1-&gt;3)-[alpha-D-Man-(1-&gt;6)]-alpha-D-Man-(1-&gt;6)]-beta-D-Man-(1-&gt;4)-beta-D-GlcNAc-(1-&gt;4)-beta-D-GlcNAc}-L-asparaginyl-[protein] + 2 H2O = 2 alpha-D-mannopyranose + an N(4)-{beta-D-GlcNAc-(1-&gt;2)-alpha-D-Man-(1-&gt;3)-[alpha-D-Man-(1-&gt;6)]-beta-D-Man-(1-&gt;4)-beta-D-GlcNAc-(1-&gt;4)-beta-D-GlcNAc}-L-asparaginyl-[protein]</text>
        <dbReference type="Rhea" id="RHEA:56052"/>
        <dbReference type="Rhea" id="RHEA-COMP:14368"/>
        <dbReference type="Rhea" id="RHEA-COMP:14369"/>
        <dbReference type="ChEBI" id="CHEBI:15377"/>
        <dbReference type="ChEBI" id="CHEBI:28729"/>
        <dbReference type="ChEBI" id="CHEBI:60615"/>
        <dbReference type="ChEBI" id="CHEBI:60625"/>
        <dbReference type="EC" id="3.2.1.114"/>
    </reaction>
</comment>
<protein>
    <recommendedName>
        <fullName evidence="9">Alpha-mannosidase</fullName>
        <ecNumber evidence="9">3.2.1.-</ecNumber>
    </recommendedName>
</protein>
<dbReference type="InterPro" id="IPR028995">
    <property type="entry name" value="Glyco_hydro_57/38_cen_sf"/>
</dbReference>
<dbReference type="Gene3D" id="2.70.98.30">
    <property type="entry name" value="Golgi alpha-mannosidase II, domain 4"/>
    <property type="match status" value="1"/>
</dbReference>
<dbReference type="GO" id="GO:0000139">
    <property type="term" value="C:Golgi membrane"/>
    <property type="evidence" value="ECO:0007669"/>
    <property type="project" value="TreeGrafter"/>
</dbReference>
<evidence type="ECO:0000256" key="10">
    <source>
        <dbReference type="SAM" id="MobiDB-lite"/>
    </source>
</evidence>
<evidence type="ECO:0000256" key="9">
    <source>
        <dbReference type="RuleBase" id="RU361199"/>
    </source>
</evidence>
<evidence type="ECO:0000256" key="11">
    <source>
        <dbReference type="SAM" id="Phobius"/>
    </source>
</evidence>
<keyword evidence="11" id="KW-0472">Membrane</keyword>
<evidence type="ECO:0000256" key="3">
    <source>
        <dbReference type="ARBA" id="ARBA00022801"/>
    </source>
</evidence>
<evidence type="ECO:0000313" key="13">
    <source>
        <dbReference type="EMBL" id="KAK0411028.1"/>
    </source>
</evidence>
<evidence type="ECO:0000256" key="8">
    <source>
        <dbReference type="ARBA" id="ARBA00093232"/>
    </source>
</evidence>
<dbReference type="AlphaFoldDB" id="A0AA39HU91"/>
<evidence type="ECO:0000256" key="4">
    <source>
        <dbReference type="ARBA" id="ARBA00022833"/>
    </source>
</evidence>
<dbReference type="InterPro" id="IPR027291">
    <property type="entry name" value="Glyco_hydro_38_N_sf"/>
</dbReference>
<comment type="caution">
    <text evidence="13">The sequence shown here is derived from an EMBL/GenBank/DDBJ whole genome shotgun (WGS) entry which is preliminary data.</text>
</comment>
<comment type="cofactor">
    <cofactor evidence="9">
        <name>Zn(2+)</name>
        <dbReference type="ChEBI" id="CHEBI:29105"/>
    </cofactor>
    <text evidence="9">Binds 1 zinc ion per subunit.</text>
</comment>
<dbReference type="InterPro" id="IPR011330">
    <property type="entry name" value="Glyco_hydro/deAcase_b/a-brl"/>
</dbReference>
<dbReference type="InterPro" id="IPR015341">
    <property type="entry name" value="Glyco_hydro_38_cen"/>
</dbReference>
<reference evidence="13" key="1">
    <citation type="submission" date="2023-06" db="EMBL/GenBank/DDBJ databases">
        <title>Genomic analysis of the entomopathogenic nematode Steinernema hermaphroditum.</title>
        <authorList>
            <person name="Schwarz E.M."/>
            <person name="Heppert J.K."/>
            <person name="Baniya A."/>
            <person name="Schwartz H.T."/>
            <person name="Tan C.-H."/>
            <person name="Antoshechkin I."/>
            <person name="Sternberg P.W."/>
            <person name="Goodrich-Blair H."/>
            <person name="Dillman A.R."/>
        </authorList>
    </citation>
    <scope>NUCLEOTIDE SEQUENCE</scope>
    <source>
        <strain evidence="13">PS9179</strain>
        <tissue evidence="13">Whole animal</tissue>
    </source>
</reference>
<dbReference type="FunFam" id="1.20.1270.50:FF:000001">
    <property type="entry name" value="Alpha-mannosidase"/>
    <property type="match status" value="1"/>
</dbReference>
<dbReference type="GO" id="GO:0046872">
    <property type="term" value="F:metal ion binding"/>
    <property type="evidence" value="ECO:0007669"/>
    <property type="project" value="UniProtKB-KW"/>
</dbReference>